<dbReference type="AlphaFoldDB" id="A0A917TPU5"/>
<reference evidence="2" key="1">
    <citation type="journal article" date="2014" name="Int. J. Syst. Evol. Microbiol.">
        <title>Complete genome sequence of Corynebacterium casei LMG S-19264T (=DSM 44701T), isolated from a smear-ripened cheese.</title>
        <authorList>
            <consortium name="US DOE Joint Genome Institute (JGI-PGF)"/>
            <person name="Walter F."/>
            <person name="Albersmeier A."/>
            <person name="Kalinowski J."/>
            <person name="Ruckert C."/>
        </authorList>
    </citation>
    <scope>NUCLEOTIDE SEQUENCE</scope>
    <source>
        <strain evidence="2">JCM 19831</strain>
    </source>
</reference>
<keyword evidence="3" id="KW-1185">Reference proteome</keyword>
<evidence type="ECO:0000259" key="1">
    <source>
        <dbReference type="SMART" id="SM00924"/>
    </source>
</evidence>
<proteinExistence type="predicted"/>
<evidence type="ECO:0000313" key="2">
    <source>
        <dbReference type="EMBL" id="GGM31766.1"/>
    </source>
</evidence>
<name>A0A917TPU5_9ACTN</name>
<dbReference type="SUPFAM" id="SSF158791">
    <property type="entry name" value="MgtE N-terminal domain-like"/>
    <property type="match status" value="1"/>
</dbReference>
<protein>
    <recommendedName>
        <fullName evidence="1">Magnesium transporter MgtE intracellular domain-containing protein</fullName>
    </recommendedName>
</protein>
<dbReference type="InterPro" id="IPR006668">
    <property type="entry name" value="Mg_transptr_MgtE_intracell_dom"/>
</dbReference>
<organism evidence="2 3">
    <name type="scientific">Dactylosporangium sucinum</name>
    <dbReference type="NCBI Taxonomy" id="1424081"/>
    <lineage>
        <taxon>Bacteria</taxon>
        <taxon>Bacillati</taxon>
        <taxon>Actinomycetota</taxon>
        <taxon>Actinomycetes</taxon>
        <taxon>Micromonosporales</taxon>
        <taxon>Micromonosporaceae</taxon>
        <taxon>Dactylosporangium</taxon>
    </lineage>
</organism>
<dbReference type="Pfam" id="PF03448">
    <property type="entry name" value="MgtE_N"/>
    <property type="match status" value="1"/>
</dbReference>
<dbReference type="Gene3D" id="1.25.60.10">
    <property type="entry name" value="MgtE N-terminal domain-like"/>
    <property type="match status" value="1"/>
</dbReference>
<dbReference type="RefSeq" id="WP_190251014.1">
    <property type="nucleotide sequence ID" value="NZ_BMPI01000015.1"/>
</dbReference>
<reference evidence="2" key="2">
    <citation type="submission" date="2020-09" db="EMBL/GenBank/DDBJ databases">
        <authorList>
            <person name="Sun Q."/>
            <person name="Ohkuma M."/>
        </authorList>
    </citation>
    <scope>NUCLEOTIDE SEQUENCE</scope>
    <source>
        <strain evidence="2">JCM 19831</strain>
    </source>
</reference>
<comment type="caution">
    <text evidence="2">The sequence shown here is derived from an EMBL/GenBank/DDBJ whole genome shotgun (WGS) entry which is preliminary data.</text>
</comment>
<feature type="domain" description="Magnesium transporter MgtE intracellular" evidence="1">
    <location>
        <begin position="43"/>
        <end position="145"/>
    </location>
</feature>
<evidence type="ECO:0000313" key="3">
    <source>
        <dbReference type="Proteomes" id="UP000642070"/>
    </source>
</evidence>
<dbReference type="EMBL" id="BMPI01000015">
    <property type="protein sequence ID" value="GGM31766.1"/>
    <property type="molecule type" value="Genomic_DNA"/>
</dbReference>
<gene>
    <name evidence="2" type="ORF">GCM10007977_036210</name>
</gene>
<dbReference type="InterPro" id="IPR038076">
    <property type="entry name" value="MgtE_N_sf"/>
</dbReference>
<accession>A0A917TPU5</accession>
<dbReference type="Proteomes" id="UP000642070">
    <property type="component" value="Unassembled WGS sequence"/>
</dbReference>
<sequence length="249" mass="26946">MLPGGMMPVTQLVAMIRSSPPKSAAGLLMAMPAERLPVVTAAMRPADVARLVPALRPEARRQLVHALAPDHLFEVIRTVPLEQATDLLQLVPAERLAPVVAGLSDGALAALLGSLPPPERQRVEAVADPRREHRVLGLAYGDAVARALLRGNLEVAEERDTLLVTKGRWRVAVAARHDDDGRVAVRDAEDTAYRCRATGALAITDVPAADDVLRYCREARDAGRPLSTVTWVDERHDGQLIRAVVSLFQ</sequence>
<dbReference type="SMART" id="SM00924">
    <property type="entry name" value="MgtE_N"/>
    <property type="match status" value="1"/>
</dbReference>